<organism evidence="1 2">
    <name type="scientific">Stylosanthes scabra</name>
    <dbReference type="NCBI Taxonomy" id="79078"/>
    <lineage>
        <taxon>Eukaryota</taxon>
        <taxon>Viridiplantae</taxon>
        <taxon>Streptophyta</taxon>
        <taxon>Embryophyta</taxon>
        <taxon>Tracheophyta</taxon>
        <taxon>Spermatophyta</taxon>
        <taxon>Magnoliopsida</taxon>
        <taxon>eudicotyledons</taxon>
        <taxon>Gunneridae</taxon>
        <taxon>Pentapetalae</taxon>
        <taxon>rosids</taxon>
        <taxon>fabids</taxon>
        <taxon>Fabales</taxon>
        <taxon>Fabaceae</taxon>
        <taxon>Papilionoideae</taxon>
        <taxon>50 kb inversion clade</taxon>
        <taxon>dalbergioids sensu lato</taxon>
        <taxon>Dalbergieae</taxon>
        <taxon>Pterocarpus clade</taxon>
        <taxon>Stylosanthes</taxon>
    </lineage>
</organism>
<evidence type="ECO:0000313" key="2">
    <source>
        <dbReference type="Proteomes" id="UP001341840"/>
    </source>
</evidence>
<gene>
    <name evidence="1" type="ORF">PIB30_080686</name>
</gene>
<evidence type="ECO:0000313" key="1">
    <source>
        <dbReference type="EMBL" id="MED6139097.1"/>
    </source>
</evidence>
<reference evidence="1 2" key="1">
    <citation type="journal article" date="2023" name="Plants (Basel)">
        <title>Bridging the Gap: Combining Genomics and Transcriptomics Approaches to Understand Stylosanthes scabra, an Orphan Legume from the Brazilian Caatinga.</title>
        <authorList>
            <person name="Ferreira-Neto J.R.C."/>
            <person name="da Silva M.D."/>
            <person name="Binneck E."/>
            <person name="de Melo N.F."/>
            <person name="da Silva R.H."/>
            <person name="de Melo A.L.T.M."/>
            <person name="Pandolfi V."/>
            <person name="Bustamante F.O."/>
            <person name="Brasileiro-Vidal A.C."/>
            <person name="Benko-Iseppon A.M."/>
        </authorList>
    </citation>
    <scope>NUCLEOTIDE SEQUENCE [LARGE SCALE GENOMIC DNA]</scope>
    <source>
        <tissue evidence="1">Leaves</tissue>
    </source>
</reference>
<name>A0ABU6SRQ3_9FABA</name>
<accession>A0ABU6SRQ3</accession>
<dbReference type="Proteomes" id="UP001341840">
    <property type="component" value="Unassembled WGS sequence"/>
</dbReference>
<comment type="caution">
    <text evidence="1">The sequence shown here is derived from an EMBL/GenBank/DDBJ whole genome shotgun (WGS) entry which is preliminary data.</text>
</comment>
<dbReference type="EMBL" id="JASCZI010061597">
    <property type="protein sequence ID" value="MED6139097.1"/>
    <property type="molecule type" value="Genomic_DNA"/>
</dbReference>
<proteinExistence type="predicted"/>
<sequence length="83" mass="9393">METSKKTRTKTKRKLRNEFSKAPGCGSGCLGVQLWAPGRDSGRLRVQLFYCNFPRVVLGSHQLSTIDIYIPNRSPRRKLSNAI</sequence>
<keyword evidence="2" id="KW-1185">Reference proteome</keyword>
<protein>
    <submittedName>
        <fullName evidence="1">Uncharacterized protein</fullName>
    </submittedName>
</protein>